<dbReference type="GO" id="GO:0006730">
    <property type="term" value="P:one-carbon metabolic process"/>
    <property type="evidence" value="ECO:0007669"/>
    <property type="project" value="UniProtKB-KW"/>
</dbReference>
<dbReference type="EC" id="1.5.1.3" evidence="2"/>
<evidence type="ECO:0000313" key="7">
    <source>
        <dbReference type="EMBL" id="KKK73545.1"/>
    </source>
</evidence>
<dbReference type="GO" id="GO:0005829">
    <property type="term" value="C:cytosol"/>
    <property type="evidence" value="ECO:0007669"/>
    <property type="project" value="TreeGrafter"/>
</dbReference>
<keyword evidence="3" id="KW-0554">One-carbon metabolism</keyword>
<name>A0A0F8YII2_9ZZZZ</name>
<dbReference type="Gene3D" id="3.40.430.10">
    <property type="entry name" value="Dihydrofolate Reductase, subunit A"/>
    <property type="match status" value="1"/>
</dbReference>
<protein>
    <recommendedName>
        <fullName evidence="2">dihydrofolate reductase</fullName>
        <ecNumber evidence="2">1.5.1.3</ecNumber>
    </recommendedName>
</protein>
<dbReference type="GO" id="GO:0046452">
    <property type="term" value="P:dihydrofolate metabolic process"/>
    <property type="evidence" value="ECO:0007669"/>
    <property type="project" value="TreeGrafter"/>
</dbReference>
<comment type="caution">
    <text evidence="7">The sequence shown here is derived from an EMBL/GenBank/DDBJ whole genome shotgun (WGS) entry which is preliminary data.</text>
</comment>
<dbReference type="InterPro" id="IPR001796">
    <property type="entry name" value="DHFR_dom"/>
</dbReference>
<keyword evidence="5" id="KW-0560">Oxidoreductase</keyword>
<evidence type="ECO:0000259" key="6">
    <source>
        <dbReference type="PROSITE" id="PS51330"/>
    </source>
</evidence>
<organism evidence="7">
    <name type="scientific">marine sediment metagenome</name>
    <dbReference type="NCBI Taxonomy" id="412755"/>
    <lineage>
        <taxon>unclassified sequences</taxon>
        <taxon>metagenomes</taxon>
        <taxon>ecological metagenomes</taxon>
    </lineage>
</organism>
<evidence type="ECO:0000256" key="1">
    <source>
        <dbReference type="ARBA" id="ARBA00004903"/>
    </source>
</evidence>
<sequence length="87" mass="10497">EEAMQHCREDEECFVVGGAMVYRQFMPFANKLYITWVHRAFEADTFYPEIDPEIWEESERVKCSDSEASLPYTFVTYIRRDNHHQIR</sequence>
<dbReference type="GO" id="GO:0050661">
    <property type="term" value="F:NADP binding"/>
    <property type="evidence" value="ECO:0007669"/>
    <property type="project" value="InterPro"/>
</dbReference>
<accession>A0A0F8YII2</accession>
<feature type="domain" description="DHFR" evidence="6">
    <location>
        <begin position="1"/>
        <end position="79"/>
    </location>
</feature>
<dbReference type="GO" id="GO:0046655">
    <property type="term" value="P:folic acid metabolic process"/>
    <property type="evidence" value="ECO:0007669"/>
    <property type="project" value="TreeGrafter"/>
</dbReference>
<dbReference type="AlphaFoldDB" id="A0A0F8YII2"/>
<evidence type="ECO:0000256" key="5">
    <source>
        <dbReference type="ARBA" id="ARBA00023002"/>
    </source>
</evidence>
<dbReference type="GO" id="GO:0004146">
    <property type="term" value="F:dihydrofolate reductase activity"/>
    <property type="evidence" value="ECO:0007669"/>
    <property type="project" value="UniProtKB-EC"/>
</dbReference>
<evidence type="ECO:0000256" key="3">
    <source>
        <dbReference type="ARBA" id="ARBA00022563"/>
    </source>
</evidence>
<evidence type="ECO:0000256" key="2">
    <source>
        <dbReference type="ARBA" id="ARBA00012856"/>
    </source>
</evidence>
<keyword evidence="4" id="KW-0521">NADP</keyword>
<dbReference type="Pfam" id="PF00186">
    <property type="entry name" value="DHFR_1"/>
    <property type="match status" value="1"/>
</dbReference>
<comment type="pathway">
    <text evidence="1">Cofactor biosynthesis; tetrahydrofolate biosynthesis; 5,6,7,8-tetrahydrofolate from 7,8-dihydrofolate: step 1/1.</text>
</comment>
<dbReference type="PROSITE" id="PS51330">
    <property type="entry name" value="DHFR_2"/>
    <property type="match status" value="1"/>
</dbReference>
<dbReference type="GO" id="GO:0046654">
    <property type="term" value="P:tetrahydrofolate biosynthetic process"/>
    <property type="evidence" value="ECO:0007669"/>
    <property type="project" value="InterPro"/>
</dbReference>
<dbReference type="PANTHER" id="PTHR48069">
    <property type="entry name" value="DIHYDROFOLATE REDUCTASE"/>
    <property type="match status" value="1"/>
</dbReference>
<proteinExistence type="predicted"/>
<dbReference type="CDD" id="cd00209">
    <property type="entry name" value="DHFR"/>
    <property type="match status" value="1"/>
</dbReference>
<dbReference type="InterPro" id="IPR024072">
    <property type="entry name" value="DHFR-like_dom_sf"/>
</dbReference>
<evidence type="ECO:0000256" key="4">
    <source>
        <dbReference type="ARBA" id="ARBA00022857"/>
    </source>
</evidence>
<gene>
    <name evidence="7" type="ORF">LCGC14_2892750</name>
</gene>
<feature type="non-terminal residue" evidence="7">
    <location>
        <position position="1"/>
    </location>
</feature>
<dbReference type="InterPro" id="IPR012259">
    <property type="entry name" value="DHFR"/>
</dbReference>
<dbReference type="SUPFAM" id="SSF53597">
    <property type="entry name" value="Dihydrofolate reductase-like"/>
    <property type="match status" value="1"/>
</dbReference>
<reference evidence="7" key="1">
    <citation type="journal article" date="2015" name="Nature">
        <title>Complex archaea that bridge the gap between prokaryotes and eukaryotes.</title>
        <authorList>
            <person name="Spang A."/>
            <person name="Saw J.H."/>
            <person name="Jorgensen S.L."/>
            <person name="Zaremba-Niedzwiedzka K."/>
            <person name="Martijn J."/>
            <person name="Lind A.E."/>
            <person name="van Eijk R."/>
            <person name="Schleper C."/>
            <person name="Guy L."/>
            <person name="Ettema T.J."/>
        </authorList>
    </citation>
    <scope>NUCLEOTIDE SEQUENCE</scope>
</reference>
<dbReference type="PANTHER" id="PTHR48069:SF3">
    <property type="entry name" value="DIHYDROFOLATE REDUCTASE"/>
    <property type="match status" value="1"/>
</dbReference>
<dbReference type="EMBL" id="LAZR01056743">
    <property type="protein sequence ID" value="KKK73545.1"/>
    <property type="molecule type" value="Genomic_DNA"/>
</dbReference>